<dbReference type="Pfam" id="PF02237">
    <property type="entry name" value="BPL_C"/>
    <property type="match status" value="1"/>
</dbReference>
<dbReference type="GO" id="GO:0004077">
    <property type="term" value="F:biotin--[biotin carboxyl-carrier protein] ligase activity"/>
    <property type="evidence" value="ECO:0007669"/>
    <property type="project" value="UniProtKB-EC"/>
</dbReference>
<feature type="domain" description="BPL/LPL catalytic" evidence="5">
    <location>
        <begin position="15"/>
        <end position="201"/>
    </location>
</feature>
<dbReference type="Gene3D" id="2.30.30.100">
    <property type="match status" value="1"/>
</dbReference>
<dbReference type="InterPro" id="IPR003142">
    <property type="entry name" value="BPL_C"/>
</dbReference>
<dbReference type="EC" id="6.3.4.15" evidence="3"/>
<dbReference type="Pfam" id="PF03099">
    <property type="entry name" value="BPL_LplA_LipB"/>
    <property type="match status" value="1"/>
</dbReference>
<dbReference type="CDD" id="cd16442">
    <property type="entry name" value="BPL"/>
    <property type="match status" value="1"/>
</dbReference>
<evidence type="ECO:0000259" key="5">
    <source>
        <dbReference type="PROSITE" id="PS51733"/>
    </source>
</evidence>
<gene>
    <name evidence="6" type="ORF">NGM99_13130</name>
</gene>
<dbReference type="EMBL" id="JAMXQS010000006">
    <property type="protein sequence ID" value="MCO6050724.1"/>
    <property type="molecule type" value="Genomic_DNA"/>
</dbReference>
<comment type="catalytic activity">
    <reaction evidence="4">
        <text>biotin + L-lysyl-[protein] + ATP = N(6)-biotinyl-L-lysyl-[protein] + AMP + diphosphate + H(+)</text>
        <dbReference type="Rhea" id="RHEA:11756"/>
        <dbReference type="Rhea" id="RHEA-COMP:9752"/>
        <dbReference type="Rhea" id="RHEA-COMP:10505"/>
        <dbReference type="ChEBI" id="CHEBI:15378"/>
        <dbReference type="ChEBI" id="CHEBI:29969"/>
        <dbReference type="ChEBI" id="CHEBI:30616"/>
        <dbReference type="ChEBI" id="CHEBI:33019"/>
        <dbReference type="ChEBI" id="CHEBI:57586"/>
        <dbReference type="ChEBI" id="CHEBI:83144"/>
        <dbReference type="ChEBI" id="CHEBI:456215"/>
        <dbReference type="EC" id="6.3.4.15"/>
    </reaction>
</comment>
<dbReference type="PANTHER" id="PTHR12835:SF5">
    <property type="entry name" value="BIOTIN--PROTEIN LIGASE"/>
    <property type="match status" value="1"/>
</dbReference>
<evidence type="ECO:0000256" key="2">
    <source>
        <dbReference type="ARBA" id="ARBA00023267"/>
    </source>
</evidence>
<comment type="caution">
    <text evidence="6">The sequence shown here is derived from an EMBL/GenBank/DDBJ whole genome shotgun (WGS) entry which is preliminary data.</text>
</comment>
<dbReference type="Proteomes" id="UP001205906">
    <property type="component" value="Unassembled WGS sequence"/>
</dbReference>
<dbReference type="SUPFAM" id="SSF55681">
    <property type="entry name" value="Class II aaRS and biotin synthetases"/>
    <property type="match status" value="1"/>
</dbReference>
<dbReference type="NCBIfam" id="TIGR00121">
    <property type="entry name" value="birA_ligase"/>
    <property type="match status" value="1"/>
</dbReference>
<evidence type="ECO:0000256" key="4">
    <source>
        <dbReference type="ARBA" id="ARBA00047846"/>
    </source>
</evidence>
<proteinExistence type="predicted"/>
<reference evidence="6 7" key="1">
    <citation type="submission" date="2022-06" db="EMBL/GenBank/DDBJ databases">
        <title>Mesorhizobium sp. strain RP14 Genome sequencing and assembly.</title>
        <authorList>
            <person name="Kim I."/>
        </authorList>
    </citation>
    <scope>NUCLEOTIDE SEQUENCE [LARGE SCALE GENOMIC DNA]</scope>
    <source>
        <strain evidence="7">RP14(2022)</strain>
    </source>
</reference>
<evidence type="ECO:0000256" key="3">
    <source>
        <dbReference type="ARBA" id="ARBA00024227"/>
    </source>
</evidence>
<dbReference type="RefSeq" id="WP_252819603.1">
    <property type="nucleotide sequence ID" value="NZ_JAMXQS010000006.1"/>
</dbReference>
<dbReference type="PANTHER" id="PTHR12835">
    <property type="entry name" value="BIOTIN PROTEIN LIGASE"/>
    <property type="match status" value="1"/>
</dbReference>
<keyword evidence="7" id="KW-1185">Reference proteome</keyword>
<organism evidence="6 7">
    <name type="scientific">Mesorhizobium liriopis</name>
    <dbReference type="NCBI Taxonomy" id="2953882"/>
    <lineage>
        <taxon>Bacteria</taxon>
        <taxon>Pseudomonadati</taxon>
        <taxon>Pseudomonadota</taxon>
        <taxon>Alphaproteobacteria</taxon>
        <taxon>Hyphomicrobiales</taxon>
        <taxon>Phyllobacteriaceae</taxon>
        <taxon>Mesorhizobium</taxon>
    </lineage>
</organism>
<dbReference type="InterPro" id="IPR004408">
    <property type="entry name" value="Biotin_CoA_COase_ligase"/>
</dbReference>
<dbReference type="PROSITE" id="PS51733">
    <property type="entry name" value="BPL_LPL_CATALYTIC"/>
    <property type="match status" value="1"/>
</dbReference>
<evidence type="ECO:0000313" key="7">
    <source>
        <dbReference type="Proteomes" id="UP001205906"/>
    </source>
</evidence>
<name>A0ABT1C7C7_9HYPH</name>
<dbReference type="InterPro" id="IPR004143">
    <property type="entry name" value="BPL_LPL_catalytic"/>
</dbReference>
<dbReference type="Gene3D" id="3.30.930.10">
    <property type="entry name" value="Bira Bifunctional Protein, Domain 2"/>
    <property type="match status" value="1"/>
</dbReference>
<keyword evidence="1 6" id="KW-0436">Ligase</keyword>
<evidence type="ECO:0000256" key="1">
    <source>
        <dbReference type="ARBA" id="ARBA00022598"/>
    </source>
</evidence>
<dbReference type="InterPro" id="IPR045864">
    <property type="entry name" value="aa-tRNA-synth_II/BPL/LPL"/>
</dbReference>
<protein>
    <recommendedName>
        <fullName evidence="3">biotin--[biotin carboxyl-carrier protein] ligase</fullName>
        <ecNumber evidence="3">6.3.4.15</ecNumber>
    </recommendedName>
</protein>
<sequence length="274" mass="28958">MTFRLSPGAQRNGYRLEGHVRVGSTNAMALERAKAGDPGRLWIAAVKQETGRGRRGRIWETPEGNLAATLMLVLRGIQQPAALGFVAGLSLSDALNRVAPNLYLSVGVDGGATAQGGRFTLKWPNDVLADGAKLAGILLESAFLPDGAMAIAVGIGVNVLAHPDDLPYPATSLHWLGFPVDAEGLFEVLSAAWAENSAIWDEGRGLDAIRRKWLTRAAGLGSEVAVKIDHDVVRGTFETIDSECRFVLREANGRTRLISAGDVHFGAVASAGAA</sequence>
<evidence type="ECO:0000313" key="6">
    <source>
        <dbReference type="EMBL" id="MCO6050724.1"/>
    </source>
</evidence>
<accession>A0ABT1C7C7</accession>
<keyword evidence="2" id="KW-0092">Biotin</keyword>